<gene>
    <name evidence="1" type="ORF">EDD18DRAFT_1099653</name>
</gene>
<proteinExistence type="predicted"/>
<comment type="caution">
    <text evidence="1">The sequence shown here is derived from an EMBL/GenBank/DDBJ whole genome shotgun (WGS) entry which is preliminary data.</text>
</comment>
<organism evidence="1 2">
    <name type="scientific">Armillaria luteobubalina</name>
    <dbReference type="NCBI Taxonomy" id="153913"/>
    <lineage>
        <taxon>Eukaryota</taxon>
        <taxon>Fungi</taxon>
        <taxon>Dikarya</taxon>
        <taxon>Basidiomycota</taxon>
        <taxon>Agaricomycotina</taxon>
        <taxon>Agaricomycetes</taxon>
        <taxon>Agaricomycetidae</taxon>
        <taxon>Agaricales</taxon>
        <taxon>Marasmiineae</taxon>
        <taxon>Physalacriaceae</taxon>
        <taxon>Armillaria</taxon>
    </lineage>
</organism>
<name>A0AA39UUY5_9AGAR</name>
<keyword evidence="2" id="KW-1185">Reference proteome</keyword>
<evidence type="ECO:0000313" key="1">
    <source>
        <dbReference type="EMBL" id="KAK0504478.1"/>
    </source>
</evidence>
<accession>A0AA39UUY5</accession>
<dbReference type="Proteomes" id="UP001175228">
    <property type="component" value="Unassembled WGS sequence"/>
</dbReference>
<dbReference type="AlphaFoldDB" id="A0AA39UUY5"/>
<reference evidence="1" key="1">
    <citation type="submission" date="2023-06" db="EMBL/GenBank/DDBJ databases">
        <authorList>
            <consortium name="Lawrence Berkeley National Laboratory"/>
            <person name="Ahrendt S."/>
            <person name="Sahu N."/>
            <person name="Indic B."/>
            <person name="Wong-Bajracharya J."/>
            <person name="Merenyi Z."/>
            <person name="Ke H.-M."/>
            <person name="Monk M."/>
            <person name="Kocsube S."/>
            <person name="Drula E."/>
            <person name="Lipzen A."/>
            <person name="Balint B."/>
            <person name="Henrissat B."/>
            <person name="Andreopoulos B."/>
            <person name="Martin F.M."/>
            <person name="Harder C.B."/>
            <person name="Rigling D."/>
            <person name="Ford K.L."/>
            <person name="Foster G.D."/>
            <person name="Pangilinan J."/>
            <person name="Papanicolaou A."/>
            <person name="Barry K."/>
            <person name="LaButti K."/>
            <person name="Viragh M."/>
            <person name="Koriabine M."/>
            <person name="Yan M."/>
            <person name="Riley R."/>
            <person name="Champramary S."/>
            <person name="Plett K.L."/>
            <person name="Tsai I.J."/>
            <person name="Slot J."/>
            <person name="Sipos G."/>
            <person name="Plett J."/>
            <person name="Nagy L.G."/>
            <person name="Grigoriev I.V."/>
        </authorList>
    </citation>
    <scope>NUCLEOTIDE SEQUENCE</scope>
    <source>
        <strain evidence="1">HWK02</strain>
    </source>
</reference>
<evidence type="ECO:0000313" key="2">
    <source>
        <dbReference type="Proteomes" id="UP001175228"/>
    </source>
</evidence>
<protein>
    <submittedName>
        <fullName evidence="1">Uncharacterized protein</fullName>
    </submittedName>
</protein>
<dbReference type="EMBL" id="JAUEPU010000003">
    <property type="protein sequence ID" value="KAK0504478.1"/>
    <property type="molecule type" value="Genomic_DNA"/>
</dbReference>
<sequence length="202" mass="22753">MENIIHEDVATFFGLPNLPAPTVDPIILNILEKPPGPITRSTRLFFRYLKDTTERFPPGAATESAINDFVSFLLGMLGYDEPDRVIHQRMEIGFIMCGMRVDAKPDICVLDDHRYLLLAQQDKRHMSADDPEPQLIAEAIAAFYENDRHRRQIGLLTIQAKVFAGITLMGTAPRFYKIPITADLLQSIITAQCPPSKPLFTD</sequence>